<dbReference type="EMBL" id="SNRW01013959">
    <property type="protein sequence ID" value="KAA6372026.1"/>
    <property type="molecule type" value="Genomic_DNA"/>
</dbReference>
<feature type="compositionally biased region" description="Polar residues" evidence="1">
    <location>
        <begin position="1"/>
        <end position="15"/>
    </location>
</feature>
<gene>
    <name evidence="2" type="ORF">EZS28_032447</name>
</gene>
<dbReference type="Proteomes" id="UP000324800">
    <property type="component" value="Unassembled WGS sequence"/>
</dbReference>
<organism evidence="2 3">
    <name type="scientific">Streblomastix strix</name>
    <dbReference type="NCBI Taxonomy" id="222440"/>
    <lineage>
        <taxon>Eukaryota</taxon>
        <taxon>Metamonada</taxon>
        <taxon>Preaxostyla</taxon>
        <taxon>Oxymonadida</taxon>
        <taxon>Streblomastigidae</taxon>
        <taxon>Streblomastix</taxon>
    </lineage>
</organism>
<protein>
    <submittedName>
        <fullName evidence="2">Uncharacterized protein</fullName>
    </submittedName>
</protein>
<evidence type="ECO:0000256" key="1">
    <source>
        <dbReference type="SAM" id="MobiDB-lite"/>
    </source>
</evidence>
<evidence type="ECO:0000313" key="3">
    <source>
        <dbReference type="Proteomes" id="UP000324800"/>
    </source>
</evidence>
<sequence length="21" mass="2324">MTESQGSDTQINTKTELIAKK</sequence>
<accession>A0A5J4UMW2</accession>
<feature type="region of interest" description="Disordered" evidence="1">
    <location>
        <begin position="1"/>
        <end position="21"/>
    </location>
</feature>
<reference evidence="2 3" key="1">
    <citation type="submission" date="2019-03" db="EMBL/GenBank/DDBJ databases">
        <title>Single cell metagenomics reveals metabolic interactions within the superorganism composed of flagellate Streblomastix strix and complex community of Bacteroidetes bacteria on its surface.</title>
        <authorList>
            <person name="Treitli S.C."/>
            <person name="Kolisko M."/>
            <person name="Husnik F."/>
            <person name="Keeling P."/>
            <person name="Hampl V."/>
        </authorList>
    </citation>
    <scope>NUCLEOTIDE SEQUENCE [LARGE SCALE GENOMIC DNA]</scope>
    <source>
        <strain evidence="2">ST1C</strain>
    </source>
</reference>
<evidence type="ECO:0000313" key="2">
    <source>
        <dbReference type="EMBL" id="KAA6372026.1"/>
    </source>
</evidence>
<name>A0A5J4UMW2_9EUKA</name>
<dbReference type="AlphaFoldDB" id="A0A5J4UMW2"/>
<feature type="non-terminal residue" evidence="2">
    <location>
        <position position="21"/>
    </location>
</feature>
<proteinExistence type="predicted"/>
<comment type="caution">
    <text evidence="2">The sequence shown here is derived from an EMBL/GenBank/DDBJ whole genome shotgun (WGS) entry which is preliminary data.</text>
</comment>